<feature type="region of interest" description="Disordered" evidence="1">
    <location>
        <begin position="1"/>
        <end position="21"/>
    </location>
</feature>
<proteinExistence type="predicted"/>
<comment type="caution">
    <text evidence="2">The sequence shown here is derived from an EMBL/GenBank/DDBJ whole genome shotgun (WGS) entry which is preliminary data.</text>
</comment>
<accession>A0ABR3JN50</accession>
<reference evidence="3" key="1">
    <citation type="submission" date="2024-06" db="EMBL/GenBank/DDBJ databases">
        <title>Multi-omics analyses provide insights into the biosynthesis of the anticancer antibiotic pleurotin in Hohenbuehelia grisea.</title>
        <authorList>
            <person name="Weaver J.A."/>
            <person name="Alberti F."/>
        </authorList>
    </citation>
    <scope>NUCLEOTIDE SEQUENCE [LARGE SCALE GENOMIC DNA]</scope>
    <source>
        <strain evidence="3">T-177</strain>
    </source>
</reference>
<evidence type="ECO:0000256" key="1">
    <source>
        <dbReference type="SAM" id="MobiDB-lite"/>
    </source>
</evidence>
<evidence type="ECO:0000313" key="3">
    <source>
        <dbReference type="Proteomes" id="UP001556367"/>
    </source>
</evidence>
<organism evidence="2 3">
    <name type="scientific">Hohenbuehelia grisea</name>
    <dbReference type="NCBI Taxonomy" id="104357"/>
    <lineage>
        <taxon>Eukaryota</taxon>
        <taxon>Fungi</taxon>
        <taxon>Dikarya</taxon>
        <taxon>Basidiomycota</taxon>
        <taxon>Agaricomycotina</taxon>
        <taxon>Agaricomycetes</taxon>
        <taxon>Agaricomycetidae</taxon>
        <taxon>Agaricales</taxon>
        <taxon>Pleurotineae</taxon>
        <taxon>Pleurotaceae</taxon>
        <taxon>Hohenbuehelia</taxon>
    </lineage>
</organism>
<protein>
    <submittedName>
        <fullName evidence="2">Uncharacterized protein</fullName>
    </submittedName>
</protein>
<feature type="compositionally biased region" description="Polar residues" evidence="1">
    <location>
        <begin position="11"/>
        <end position="21"/>
    </location>
</feature>
<sequence>MLSPSFDNVHARNNNNKAKPLPVSSTHLGRWTYTATYTIVHPSTLMAHTPKFRLHLEEGIGNITRPHLYRAMQYGRLILPDVDRIAALRFASP</sequence>
<keyword evidence="3" id="KW-1185">Reference proteome</keyword>
<evidence type="ECO:0000313" key="2">
    <source>
        <dbReference type="EMBL" id="KAL0957162.1"/>
    </source>
</evidence>
<dbReference type="EMBL" id="JASNQZ010000006">
    <property type="protein sequence ID" value="KAL0957162.1"/>
    <property type="molecule type" value="Genomic_DNA"/>
</dbReference>
<dbReference type="Proteomes" id="UP001556367">
    <property type="component" value="Unassembled WGS sequence"/>
</dbReference>
<gene>
    <name evidence="2" type="ORF">HGRIS_003254</name>
</gene>
<name>A0ABR3JN50_9AGAR</name>